<protein>
    <submittedName>
        <fullName evidence="8">DMT family transporter</fullName>
    </submittedName>
</protein>
<reference evidence="8" key="2">
    <citation type="submission" date="2021-04" db="EMBL/GenBank/DDBJ databases">
        <authorList>
            <person name="Gilroy R."/>
        </authorList>
    </citation>
    <scope>NUCLEOTIDE SEQUENCE</scope>
    <source>
        <strain evidence="8">ChiHjej9B8-1298</strain>
    </source>
</reference>
<evidence type="ECO:0000256" key="1">
    <source>
        <dbReference type="ARBA" id="ARBA00004651"/>
    </source>
</evidence>
<keyword evidence="5 6" id="KW-0472">Membrane</keyword>
<evidence type="ECO:0000313" key="9">
    <source>
        <dbReference type="Proteomes" id="UP000824028"/>
    </source>
</evidence>
<evidence type="ECO:0000259" key="7">
    <source>
        <dbReference type="Pfam" id="PF00892"/>
    </source>
</evidence>
<dbReference type="PANTHER" id="PTHR42920:SF11">
    <property type="entry name" value="INNER MEMBRANE PROTEIN YTFF"/>
    <property type="match status" value="1"/>
</dbReference>
<feature type="transmembrane region" description="Helical" evidence="6">
    <location>
        <begin position="269"/>
        <end position="286"/>
    </location>
</feature>
<feature type="domain" description="EamA" evidence="7">
    <location>
        <begin position="4"/>
        <end position="136"/>
    </location>
</feature>
<evidence type="ECO:0000256" key="2">
    <source>
        <dbReference type="ARBA" id="ARBA00022475"/>
    </source>
</evidence>
<keyword evidence="3 6" id="KW-0812">Transmembrane</keyword>
<name>A0A9D2E955_9BACE</name>
<dbReference type="AlphaFoldDB" id="A0A9D2E955"/>
<feature type="transmembrane region" description="Helical" evidence="6">
    <location>
        <begin position="92"/>
        <end position="112"/>
    </location>
</feature>
<feature type="transmembrane region" description="Helical" evidence="6">
    <location>
        <begin position="62"/>
        <end position="80"/>
    </location>
</feature>
<comment type="caution">
    <text evidence="8">The sequence shown here is derived from an EMBL/GenBank/DDBJ whole genome shotgun (WGS) entry which is preliminary data.</text>
</comment>
<evidence type="ECO:0000256" key="5">
    <source>
        <dbReference type="ARBA" id="ARBA00023136"/>
    </source>
</evidence>
<dbReference type="InterPro" id="IPR000620">
    <property type="entry name" value="EamA_dom"/>
</dbReference>
<evidence type="ECO:0000256" key="6">
    <source>
        <dbReference type="SAM" id="Phobius"/>
    </source>
</evidence>
<feature type="transmembrane region" description="Helical" evidence="6">
    <location>
        <begin position="149"/>
        <end position="166"/>
    </location>
</feature>
<feature type="transmembrane region" description="Helical" evidence="6">
    <location>
        <begin position="178"/>
        <end position="197"/>
    </location>
</feature>
<proteinExistence type="predicted"/>
<feature type="transmembrane region" description="Helical" evidence="6">
    <location>
        <begin position="31"/>
        <end position="50"/>
    </location>
</feature>
<dbReference type="SUPFAM" id="SSF103481">
    <property type="entry name" value="Multidrug resistance efflux transporter EmrE"/>
    <property type="match status" value="2"/>
</dbReference>
<feature type="transmembrane region" description="Helical" evidence="6">
    <location>
        <begin position="121"/>
        <end position="143"/>
    </location>
</feature>
<keyword evidence="4 6" id="KW-1133">Transmembrane helix</keyword>
<dbReference type="Pfam" id="PF00892">
    <property type="entry name" value="EamA"/>
    <property type="match status" value="2"/>
</dbReference>
<evidence type="ECO:0000256" key="3">
    <source>
        <dbReference type="ARBA" id="ARBA00022692"/>
    </source>
</evidence>
<sequence>MAFHILVLLVVIVWGTTFVSSKSLLLAGLGPSDILLCRFILAYGCICLCSRPIRLFADTLKDEALCLSGGLMGGTLYFVTENTALEYTLVSNVALICSTTPLLTMLIQYLVLKKSKLSRSVFAGSITAFSGVGIVIFNGRFVFDLNPTGDLLCLASALSWTLYTLISKELSNRYSPLFIIRKTFFYGIVTLVPIWLYQDAQAFDISILRLPNIWMQLLFLGIIASFACFMLWNICLRKLNTIVLSNYIYLVPVVSILTSELFLGEEANLITLAGTVLVIAGMYLANKRTDK</sequence>
<reference evidence="8" key="1">
    <citation type="journal article" date="2021" name="PeerJ">
        <title>Extensive microbial diversity within the chicken gut microbiome revealed by metagenomics and culture.</title>
        <authorList>
            <person name="Gilroy R."/>
            <person name="Ravi A."/>
            <person name="Getino M."/>
            <person name="Pursley I."/>
            <person name="Horton D.L."/>
            <person name="Alikhan N.F."/>
            <person name="Baker D."/>
            <person name="Gharbi K."/>
            <person name="Hall N."/>
            <person name="Watson M."/>
            <person name="Adriaenssens E.M."/>
            <person name="Foster-Nyarko E."/>
            <person name="Jarju S."/>
            <person name="Secka A."/>
            <person name="Antonio M."/>
            <person name="Oren A."/>
            <person name="Chaudhuri R.R."/>
            <person name="La Ragione R."/>
            <person name="Hildebrand F."/>
            <person name="Pallen M.J."/>
        </authorList>
    </citation>
    <scope>NUCLEOTIDE SEQUENCE</scope>
    <source>
        <strain evidence="8">ChiHjej9B8-1298</strain>
    </source>
</reference>
<feature type="transmembrane region" description="Helical" evidence="6">
    <location>
        <begin position="247"/>
        <end position="263"/>
    </location>
</feature>
<comment type="subcellular location">
    <subcellularLocation>
        <location evidence="1">Cell membrane</location>
        <topology evidence="1">Multi-pass membrane protein</topology>
    </subcellularLocation>
</comment>
<dbReference type="EMBL" id="DXBX01000055">
    <property type="protein sequence ID" value="HIZ33304.1"/>
    <property type="molecule type" value="Genomic_DNA"/>
</dbReference>
<dbReference type="InterPro" id="IPR051258">
    <property type="entry name" value="Diverse_Substrate_Transporter"/>
</dbReference>
<gene>
    <name evidence="8" type="ORF">H9814_07180</name>
</gene>
<evidence type="ECO:0000313" key="8">
    <source>
        <dbReference type="EMBL" id="HIZ33304.1"/>
    </source>
</evidence>
<keyword evidence="2" id="KW-1003">Cell membrane</keyword>
<dbReference type="InterPro" id="IPR037185">
    <property type="entry name" value="EmrE-like"/>
</dbReference>
<dbReference type="GO" id="GO:0005886">
    <property type="term" value="C:plasma membrane"/>
    <property type="evidence" value="ECO:0007669"/>
    <property type="project" value="UniProtKB-SubCell"/>
</dbReference>
<evidence type="ECO:0000256" key="4">
    <source>
        <dbReference type="ARBA" id="ARBA00022989"/>
    </source>
</evidence>
<feature type="domain" description="EamA" evidence="7">
    <location>
        <begin position="148"/>
        <end position="285"/>
    </location>
</feature>
<accession>A0A9D2E955</accession>
<feature type="transmembrane region" description="Helical" evidence="6">
    <location>
        <begin position="217"/>
        <end position="235"/>
    </location>
</feature>
<dbReference type="Proteomes" id="UP000824028">
    <property type="component" value="Unassembled WGS sequence"/>
</dbReference>
<dbReference type="PANTHER" id="PTHR42920">
    <property type="entry name" value="OS03G0707200 PROTEIN-RELATED"/>
    <property type="match status" value="1"/>
</dbReference>
<organism evidence="8 9">
    <name type="scientific">Candidatus Bacteroides merdigallinarum</name>
    <dbReference type="NCBI Taxonomy" id="2838473"/>
    <lineage>
        <taxon>Bacteria</taxon>
        <taxon>Pseudomonadati</taxon>
        <taxon>Bacteroidota</taxon>
        <taxon>Bacteroidia</taxon>
        <taxon>Bacteroidales</taxon>
        <taxon>Bacteroidaceae</taxon>
        <taxon>Bacteroides</taxon>
    </lineage>
</organism>